<dbReference type="InterPro" id="IPR010095">
    <property type="entry name" value="Cas12f1-like_TNB"/>
</dbReference>
<keyword evidence="1" id="KW-0238">DNA-binding</keyword>
<dbReference type="PANTHER" id="PTHR30405:SF23">
    <property type="entry name" value="TRANSPOSASE-RELATED"/>
    <property type="match status" value="1"/>
</dbReference>
<reference evidence="3 4" key="1">
    <citation type="journal article" date="2015" name="Int. J. Syst. Evol. Microbiol.">
        <title>Thermococcus eurythermalis sp. nov., a conditional piezophilic hyperthermophilic archaeon with a wide temperature range isolated from an oil-immersed chimney in the Guaymas Basin.</title>
        <authorList>
            <person name="Zhao W."/>
            <person name="Zeng X."/>
            <person name="Xiao X."/>
        </authorList>
    </citation>
    <scope>NUCLEOTIDE SEQUENCE [LARGE SCALE GENOMIC DNA]</scope>
    <source>
        <strain evidence="3 4">A501</strain>
    </source>
</reference>
<dbReference type="GO" id="GO:0003677">
    <property type="term" value="F:DNA binding"/>
    <property type="evidence" value="ECO:0007669"/>
    <property type="project" value="UniProtKB-KW"/>
</dbReference>
<dbReference type="PANTHER" id="PTHR30405">
    <property type="entry name" value="TRANSPOSASE"/>
    <property type="match status" value="1"/>
</dbReference>
<evidence type="ECO:0000256" key="1">
    <source>
        <dbReference type="ARBA" id="ARBA00023125"/>
    </source>
</evidence>
<dbReference type="RefSeq" id="WP_050003253.1">
    <property type="nucleotide sequence ID" value="NZ_CP008887.1"/>
</dbReference>
<dbReference type="HOGENOM" id="CLU_032903_3_4_2"/>
<sequence length="419" mass="48912">MGTSSGNSLKRTKNETIVRAYSIPIRIDEVILEFIEKYHEIAKTALQEILNTKKFTKVERKRLRDTLLENWNYAAHYVDSAINQTLGLVKSYKRKLKKGKKAREPKLKKKFVYVKSTLFGLKGSMLKITIIPREYYLEINLANYPYILLFLKEVWGGKLKLGGLFLFPNKLVLTFVKTVEYFEPRDWMSIDINLTNVTVLAGLTVYRFDTRELYHVHRVYELKRRKIQKISAWNKRLSKKLLEKYSKRERNRTKNFLHKLANKIVEIARERRMGITLEDLNSIKERVLNGSKKMNRKLSKWNARELQRLIEYKAKWLGVPVVYVNPRNSSRICPVCGGQLIPREGRLMKCSNCGLIEDRDFVAVLNLRMWGSGVTPKGLEASRASTPDERPMKTNPYGIMAVEKQRMGMKLHKITLTPP</sequence>
<evidence type="ECO:0000313" key="4">
    <source>
        <dbReference type="Proteomes" id="UP000029980"/>
    </source>
</evidence>
<dbReference type="AlphaFoldDB" id="A0A097QUX9"/>
<dbReference type="KEGG" id="teu:TEU_08020"/>
<keyword evidence="4" id="KW-1185">Reference proteome</keyword>
<dbReference type="GeneID" id="25153381"/>
<dbReference type="Proteomes" id="UP000029980">
    <property type="component" value="Chromosome"/>
</dbReference>
<gene>
    <name evidence="3" type="ORF">TEU_08020</name>
</gene>
<evidence type="ECO:0000259" key="2">
    <source>
        <dbReference type="Pfam" id="PF07282"/>
    </source>
</evidence>
<organism evidence="3 4">
    <name type="scientific">Thermococcus eurythermalis</name>
    <dbReference type="NCBI Taxonomy" id="1505907"/>
    <lineage>
        <taxon>Archaea</taxon>
        <taxon>Methanobacteriati</taxon>
        <taxon>Methanobacteriota</taxon>
        <taxon>Thermococci</taxon>
        <taxon>Thermococcales</taxon>
        <taxon>Thermococcaceae</taxon>
        <taxon>Thermococcus</taxon>
    </lineage>
</organism>
<proteinExistence type="predicted"/>
<accession>A0A097QUX9</accession>
<dbReference type="STRING" id="1505907.TEU_08020"/>
<dbReference type="OrthoDB" id="33505at2157"/>
<dbReference type="Pfam" id="PF07282">
    <property type="entry name" value="Cas12f1-like_TNB"/>
    <property type="match status" value="1"/>
</dbReference>
<name>A0A097QUX9_9EURY</name>
<dbReference type="SUPFAM" id="SSF75712">
    <property type="entry name" value="Rad50 coiled-coil Zn hook"/>
    <property type="match status" value="1"/>
</dbReference>
<feature type="domain" description="Cas12f1-like TNB" evidence="2">
    <location>
        <begin position="304"/>
        <end position="367"/>
    </location>
</feature>
<protein>
    <submittedName>
        <fullName evidence="3">Transposase</fullName>
    </submittedName>
</protein>
<evidence type="ECO:0000313" key="3">
    <source>
        <dbReference type="EMBL" id="AIU70281.1"/>
    </source>
</evidence>
<dbReference type="NCBIfam" id="NF040570">
    <property type="entry name" value="guided_TnpB"/>
    <property type="match status" value="1"/>
</dbReference>
<dbReference type="NCBIfam" id="TIGR01766">
    <property type="entry name" value="IS200/IS605 family accessory protein TnpB-like domain"/>
    <property type="match status" value="1"/>
</dbReference>
<dbReference type="InterPro" id="IPR051399">
    <property type="entry name" value="RNA-guided_DNA_endo/Transpos"/>
</dbReference>
<dbReference type="EMBL" id="CP008887">
    <property type="protein sequence ID" value="AIU70281.1"/>
    <property type="molecule type" value="Genomic_DNA"/>
</dbReference>